<organism evidence="1 2">
    <name type="scientific">Aromia moschata</name>
    <dbReference type="NCBI Taxonomy" id="1265417"/>
    <lineage>
        <taxon>Eukaryota</taxon>
        <taxon>Metazoa</taxon>
        <taxon>Ecdysozoa</taxon>
        <taxon>Arthropoda</taxon>
        <taxon>Hexapoda</taxon>
        <taxon>Insecta</taxon>
        <taxon>Pterygota</taxon>
        <taxon>Neoptera</taxon>
        <taxon>Endopterygota</taxon>
        <taxon>Coleoptera</taxon>
        <taxon>Polyphaga</taxon>
        <taxon>Cucujiformia</taxon>
        <taxon>Chrysomeloidea</taxon>
        <taxon>Cerambycidae</taxon>
        <taxon>Cerambycinae</taxon>
        <taxon>Callichromatini</taxon>
        <taxon>Aromia</taxon>
    </lineage>
</organism>
<sequence>MEEDGSGGNVDNMLSPVESNLEVCSSIETEPFMDKSYNSEANHMVIKTEPCQLKHEKVEVVIAT</sequence>
<proteinExistence type="predicted"/>
<accession>A0AAV8XBB5</accession>
<evidence type="ECO:0000313" key="2">
    <source>
        <dbReference type="Proteomes" id="UP001162162"/>
    </source>
</evidence>
<dbReference type="EMBL" id="JAPWTK010000845">
    <property type="protein sequence ID" value="KAJ8935711.1"/>
    <property type="molecule type" value="Genomic_DNA"/>
</dbReference>
<comment type="caution">
    <text evidence="1">The sequence shown here is derived from an EMBL/GenBank/DDBJ whole genome shotgun (WGS) entry which is preliminary data.</text>
</comment>
<reference evidence="1" key="1">
    <citation type="journal article" date="2023" name="Insect Mol. Biol.">
        <title>Genome sequencing provides insights into the evolution of gene families encoding plant cell wall-degrading enzymes in longhorned beetles.</title>
        <authorList>
            <person name="Shin N.R."/>
            <person name="Okamura Y."/>
            <person name="Kirsch R."/>
            <person name="Pauchet Y."/>
        </authorList>
    </citation>
    <scope>NUCLEOTIDE SEQUENCE</scope>
    <source>
        <strain evidence="1">AMC_N1</strain>
    </source>
</reference>
<evidence type="ECO:0000313" key="1">
    <source>
        <dbReference type="EMBL" id="KAJ8935711.1"/>
    </source>
</evidence>
<keyword evidence="2" id="KW-1185">Reference proteome</keyword>
<gene>
    <name evidence="1" type="ORF">NQ318_012549</name>
</gene>
<protein>
    <submittedName>
        <fullName evidence="1">Uncharacterized protein</fullName>
    </submittedName>
</protein>
<dbReference type="AlphaFoldDB" id="A0AAV8XBB5"/>
<dbReference type="Proteomes" id="UP001162162">
    <property type="component" value="Unassembled WGS sequence"/>
</dbReference>
<name>A0AAV8XBB5_9CUCU</name>